<dbReference type="CDD" id="cd08267">
    <property type="entry name" value="MDR1"/>
    <property type="match status" value="1"/>
</dbReference>
<dbReference type="SUPFAM" id="SSF51735">
    <property type="entry name" value="NAD(P)-binding Rossmann-fold domains"/>
    <property type="match status" value="1"/>
</dbReference>
<dbReference type="InterPro" id="IPR011032">
    <property type="entry name" value="GroES-like_sf"/>
</dbReference>
<keyword evidence="3" id="KW-1185">Reference proteome</keyword>
<dbReference type="PANTHER" id="PTHR11695:SF648">
    <property type="entry name" value="ZINC-BINDING OXIDOREDUCTASE"/>
    <property type="match status" value="1"/>
</dbReference>
<dbReference type="InterPro" id="IPR020843">
    <property type="entry name" value="ER"/>
</dbReference>
<dbReference type="OrthoDB" id="3727682at2"/>
<dbReference type="InterPro" id="IPR013154">
    <property type="entry name" value="ADH-like_N"/>
</dbReference>
<reference evidence="2 3" key="1">
    <citation type="submission" date="2016-10" db="EMBL/GenBank/DDBJ databases">
        <authorList>
            <person name="de Groot N.N."/>
        </authorList>
    </citation>
    <scope>NUCLEOTIDE SEQUENCE [LARGE SCALE GENOMIC DNA]</scope>
    <source>
        <strain evidence="2 3">CGMCC 4.7037</strain>
    </source>
</reference>
<accession>A0A1H6E8U6</accession>
<dbReference type="Pfam" id="PF13602">
    <property type="entry name" value="ADH_zinc_N_2"/>
    <property type="match status" value="1"/>
</dbReference>
<gene>
    <name evidence="2" type="ORF">SAMN05444920_10880</name>
</gene>
<sequence length="321" mass="34069">MKAIVYQEYGSPDVVRHADVDRPAPAAGEVLVGVRAAALNHADLLTLRGTPLLLRLAFGVRRPKATVLGRAVAGTVAEIGPDVKELQVGDEVFGEAAQRGFAEYVAIPAKRLARKPEQVTFEQAATLPVAGITALQALRLGAARPGTTVLVNGASGGVGTFTVQLAKALGAEVTGVCSTRNAELVRSLGADHVIDYTREDFTRDTRRFDVLIDMVGNHPISALRRLLAPGGIYIASNSAGGPVLGPIPRLLATVAQTPFVRQRLRVLTSRSTAEDLWTLAGFVADGKVTPVIERTYPLSETADALRLLEREHARGKIVLLA</sequence>
<dbReference type="Proteomes" id="UP000236732">
    <property type="component" value="Unassembled WGS sequence"/>
</dbReference>
<organism evidence="2 3">
    <name type="scientific">Nonomuraea solani</name>
    <dbReference type="NCBI Taxonomy" id="1144553"/>
    <lineage>
        <taxon>Bacteria</taxon>
        <taxon>Bacillati</taxon>
        <taxon>Actinomycetota</taxon>
        <taxon>Actinomycetes</taxon>
        <taxon>Streptosporangiales</taxon>
        <taxon>Streptosporangiaceae</taxon>
        <taxon>Nonomuraea</taxon>
    </lineage>
</organism>
<dbReference type="RefSeq" id="WP_103958928.1">
    <property type="nucleotide sequence ID" value="NZ_FNVT01000008.1"/>
</dbReference>
<evidence type="ECO:0000259" key="1">
    <source>
        <dbReference type="SMART" id="SM00829"/>
    </source>
</evidence>
<dbReference type="AlphaFoldDB" id="A0A1H6E8U6"/>
<dbReference type="SMART" id="SM00829">
    <property type="entry name" value="PKS_ER"/>
    <property type="match status" value="1"/>
</dbReference>
<dbReference type="Pfam" id="PF08240">
    <property type="entry name" value="ADH_N"/>
    <property type="match status" value="1"/>
</dbReference>
<dbReference type="Gene3D" id="3.40.50.720">
    <property type="entry name" value="NAD(P)-binding Rossmann-like Domain"/>
    <property type="match status" value="1"/>
</dbReference>
<feature type="domain" description="Enoyl reductase (ER)" evidence="1">
    <location>
        <begin position="10"/>
        <end position="319"/>
    </location>
</feature>
<evidence type="ECO:0000313" key="3">
    <source>
        <dbReference type="Proteomes" id="UP000236732"/>
    </source>
</evidence>
<name>A0A1H6E8U6_9ACTN</name>
<dbReference type="PANTHER" id="PTHR11695">
    <property type="entry name" value="ALCOHOL DEHYDROGENASE RELATED"/>
    <property type="match status" value="1"/>
</dbReference>
<evidence type="ECO:0000313" key="2">
    <source>
        <dbReference type="EMBL" id="SEG93275.1"/>
    </source>
</evidence>
<protein>
    <submittedName>
        <fullName evidence="2">NADPH:quinone reductase</fullName>
    </submittedName>
</protein>
<dbReference type="Gene3D" id="3.90.180.10">
    <property type="entry name" value="Medium-chain alcohol dehydrogenases, catalytic domain"/>
    <property type="match status" value="1"/>
</dbReference>
<dbReference type="InterPro" id="IPR050700">
    <property type="entry name" value="YIM1/Zinc_Alcohol_DH_Fams"/>
</dbReference>
<dbReference type="GO" id="GO:0016491">
    <property type="term" value="F:oxidoreductase activity"/>
    <property type="evidence" value="ECO:0007669"/>
    <property type="project" value="InterPro"/>
</dbReference>
<dbReference type="EMBL" id="FNVT01000008">
    <property type="protein sequence ID" value="SEG93275.1"/>
    <property type="molecule type" value="Genomic_DNA"/>
</dbReference>
<dbReference type="SUPFAM" id="SSF50129">
    <property type="entry name" value="GroES-like"/>
    <property type="match status" value="1"/>
</dbReference>
<proteinExistence type="predicted"/>
<dbReference type="InterPro" id="IPR036291">
    <property type="entry name" value="NAD(P)-bd_dom_sf"/>
</dbReference>